<evidence type="ECO:0000256" key="3">
    <source>
        <dbReference type="ARBA" id="ARBA00022763"/>
    </source>
</evidence>
<dbReference type="InterPro" id="IPR022572">
    <property type="entry name" value="DNA_rep/recomb_RecO_N"/>
</dbReference>
<keyword evidence="10" id="KW-1185">Reference proteome</keyword>
<dbReference type="InterPro" id="IPR003717">
    <property type="entry name" value="RecO"/>
</dbReference>
<keyword evidence="3 7" id="KW-0227">DNA damage</keyword>
<evidence type="ECO:0000259" key="8">
    <source>
        <dbReference type="Pfam" id="PF11967"/>
    </source>
</evidence>
<dbReference type="PANTHER" id="PTHR33991:SF1">
    <property type="entry name" value="DNA REPAIR PROTEIN RECO"/>
    <property type="match status" value="1"/>
</dbReference>
<evidence type="ECO:0000256" key="4">
    <source>
        <dbReference type="ARBA" id="ARBA00023172"/>
    </source>
</evidence>
<dbReference type="InterPro" id="IPR042242">
    <property type="entry name" value="RecO_C"/>
</dbReference>
<gene>
    <name evidence="7" type="primary">recO</name>
    <name evidence="9" type="ORF">Dthio_PD3151</name>
</gene>
<comment type="function">
    <text evidence="7">Involved in DNA repair and RecF pathway recombination.</text>
</comment>
<evidence type="ECO:0000256" key="5">
    <source>
        <dbReference type="ARBA" id="ARBA00023204"/>
    </source>
</evidence>
<dbReference type="Pfam" id="PF02565">
    <property type="entry name" value="RecO_C"/>
    <property type="match status" value="1"/>
</dbReference>
<evidence type="ECO:0000256" key="2">
    <source>
        <dbReference type="ARBA" id="ARBA00021310"/>
    </source>
</evidence>
<dbReference type="GO" id="GO:0043590">
    <property type="term" value="C:bacterial nucleoid"/>
    <property type="evidence" value="ECO:0007669"/>
    <property type="project" value="TreeGrafter"/>
</dbReference>
<keyword evidence="5 7" id="KW-0234">DNA repair</keyword>
<reference evidence="9" key="1">
    <citation type="submission" date="2010-05" db="EMBL/GenBank/DDBJ databases">
        <title>The draft genome of Desulfonatronospira thiodismutans ASO3-1.</title>
        <authorList>
            <consortium name="US DOE Joint Genome Institute (JGI-PGF)"/>
            <person name="Lucas S."/>
            <person name="Copeland A."/>
            <person name="Lapidus A."/>
            <person name="Cheng J.-F."/>
            <person name="Bruce D."/>
            <person name="Goodwin L."/>
            <person name="Pitluck S."/>
            <person name="Chertkov O."/>
            <person name="Brettin T."/>
            <person name="Detter J.C."/>
            <person name="Han C."/>
            <person name="Land M.L."/>
            <person name="Hauser L."/>
            <person name="Kyrpides N."/>
            <person name="Mikhailova N."/>
            <person name="Muyzer G."/>
            <person name="Woyke T."/>
        </authorList>
    </citation>
    <scope>NUCLEOTIDE SEQUENCE [LARGE SCALE GENOMIC DNA]</scope>
    <source>
        <strain evidence="9">ASO3-1</strain>
    </source>
</reference>
<dbReference type="OrthoDB" id="9780797at2"/>
<evidence type="ECO:0000313" key="9">
    <source>
        <dbReference type="EMBL" id="EFI35722.1"/>
    </source>
</evidence>
<comment type="caution">
    <text evidence="9">The sequence shown here is derived from an EMBL/GenBank/DDBJ whole genome shotgun (WGS) entry which is preliminary data.</text>
</comment>
<dbReference type="RefSeq" id="WP_008868851.1">
    <property type="nucleotide sequence ID" value="NZ_ACJN02000001.1"/>
</dbReference>
<dbReference type="InterPro" id="IPR012340">
    <property type="entry name" value="NA-bd_OB-fold"/>
</dbReference>
<evidence type="ECO:0000256" key="7">
    <source>
        <dbReference type="HAMAP-Rule" id="MF_00201"/>
    </source>
</evidence>
<dbReference type="SUPFAM" id="SSF57863">
    <property type="entry name" value="ArfGap/RecO-like zinc finger"/>
    <property type="match status" value="1"/>
</dbReference>
<dbReference type="NCBIfam" id="TIGR00613">
    <property type="entry name" value="reco"/>
    <property type="match status" value="1"/>
</dbReference>
<evidence type="ECO:0000256" key="6">
    <source>
        <dbReference type="ARBA" id="ARBA00033409"/>
    </source>
</evidence>
<dbReference type="PANTHER" id="PTHR33991">
    <property type="entry name" value="DNA REPAIR PROTEIN RECO"/>
    <property type="match status" value="1"/>
</dbReference>
<dbReference type="InterPro" id="IPR037278">
    <property type="entry name" value="ARFGAP/RecO"/>
</dbReference>
<dbReference type="HAMAP" id="MF_00201">
    <property type="entry name" value="RecO"/>
    <property type="match status" value="1"/>
</dbReference>
<dbReference type="AlphaFoldDB" id="D6SM11"/>
<protein>
    <recommendedName>
        <fullName evidence="2 7">DNA repair protein RecO</fullName>
    </recommendedName>
    <alternativeName>
        <fullName evidence="6 7">Recombination protein O</fullName>
    </alternativeName>
</protein>
<organism evidence="9 10">
    <name type="scientific">Desulfonatronospira thiodismutans ASO3-1</name>
    <dbReference type="NCBI Taxonomy" id="555779"/>
    <lineage>
        <taxon>Bacteria</taxon>
        <taxon>Pseudomonadati</taxon>
        <taxon>Thermodesulfobacteriota</taxon>
        <taxon>Desulfovibrionia</taxon>
        <taxon>Desulfovibrionales</taxon>
        <taxon>Desulfonatronovibrionaceae</taxon>
        <taxon>Desulfonatronospira</taxon>
    </lineage>
</organism>
<evidence type="ECO:0000256" key="1">
    <source>
        <dbReference type="ARBA" id="ARBA00007452"/>
    </source>
</evidence>
<comment type="similarity">
    <text evidence="1 7">Belongs to the RecO family.</text>
</comment>
<dbReference type="GO" id="GO:0006302">
    <property type="term" value="P:double-strand break repair"/>
    <property type="evidence" value="ECO:0007669"/>
    <property type="project" value="TreeGrafter"/>
</dbReference>
<dbReference type="EMBL" id="ACJN02000001">
    <property type="protein sequence ID" value="EFI35722.1"/>
    <property type="molecule type" value="Genomic_DNA"/>
</dbReference>
<dbReference type="GO" id="GO:0006310">
    <property type="term" value="P:DNA recombination"/>
    <property type="evidence" value="ECO:0007669"/>
    <property type="project" value="UniProtKB-UniRule"/>
</dbReference>
<dbReference type="Pfam" id="PF11967">
    <property type="entry name" value="RecO_N"/>
    <property type="match status" value="1"/>
</dbReference>
<dbReference type="Gene3D" id="6.20.220.20">
    <property type="entry name" value="Recombination protein O, zinc-binding domain"/>
    <property type="match status" value="1"/>
</dbReference>
<dbReference type="Gene3D" id="2.40.50.140">
    <property type="entry name" value="Nucleic acid-binding proteins"/>
    <property type="match status" value="1"/>
</dbReference>
<dbReference type="SUPFAM" id="SSF50249">
    <property type="entry name" value="Nucleic acid-binding proteins"/>
    <property type="match status" value="1"/>
</dbReference>
<proteinExistence type="inferred from homology"/>
<evidence type="ECO:0000313" key="10">
    <source>
        <dbReference type="Proteomes" id="UP000005496"/>
    </source>
</evidence>
<keyword evidence="4 7" id="KW-0233">DNA recombination</keyword>
<sequence>MSFSEKVLVLRTGRFKEHDLWVRFLSPTRGVQTGFAFGGCRSRRRFCGCLDSLNLVLFTIGYSSGKRYLTLQEGTLVSGFQELKNQRDKLGMAVNCLRFVQKICPEGDDSSRIYPLILEVLEVMENHPDIPIFFPLLFKARAAFIHGYEPVPAECAVCGLGAENMHLGFFSFSDGRVFCPGCIRDQKGTIKTGRESLLFLDRLRTSGPGQWLDWNPEPEVLQDCFRVIDAYVQYHLD</sequence>
<dbReference type="Proteomes" id="UP000005496">
    <property type="component" value="Unassembled WGS sequence"/>
</dbReference>
<dbReference type="Gene3D" id="1.20.1440.120">
    <property type="entry name" value="Recombination protein O, C-terminal domain"/>
    <property type="match status" value="1"/>
</dbReference>
<dbReference type="eggNOG" id="COG1381">
    <property type="taxonomic scope" value="Bacteria"/>
</dbReference>
<name>D6SM11_9BACT</name>
<accession>D6SM11</accession>
<feature type="domain" description="DNA replication/recombination mediator RecO N-terminal" evidence="8">
    <location>
        <begin position="1"/>
        <end position="80"/>
    </location>
</feature>